<dbReference type="Gene3D" id="3.30.2130.10">
    <property type="entry name" value="VC0802-like"/>
    <property type="match status" value="1"/>
</dbReference>
<gene>
    <name evidence="2" type="ORF">JQ619_23390</name>
</gene>
<feature type="domain" description="DUF2241" evidence="1">
    <location>
        <begin position="2"/>
        <end position="71"/>
    </location>
</feature>
<evidence type="ECO:0000259" key="1">
    <source>
        <dbReference type="Pfam" id="PF10000"/>
    </source>
</evidence>
<dbReference type="RefSeq" id="WP_172241947.1">
    <property type="nucleotide sequence ID" value="NZ_JABFDP010000035.1"/>
</dbReference>
<sequence length="135" mass="14628">MTGERELASLLKTMTPELQDGVFVFCTIGTTDALPASLTPIMLFREREGITLILRREHAELAGLTCQFAARLITLTVHSALDAVGFLAAVTAELAAVGISVNAVSAFHHDHLFVPEQRAEEALAVLLQMSDQARR</sequence>
<dbReference type="PANTHER" id="PTHR39199">
    <property type="entry name" value="BLR5128 PROTEIN"/>
    <property type="match status" value="1"/>
</dbReference>
<dbReference type="InterPro" id="IPR045865">
    <property type="entry name" value="ACT-like_dom_sf"/>
</dbReference>
<protein>
    <submittedName>
        <fullName evidence="2">ACT domain-containing protein</fullName>
    </submittedName>
</protein>
<proteinExistence type="predicted"/>
<evidence type="ECO:0000313" key="3">
    <source>
        <dbReference type="Proteomes" id="UP001314635"/>
    </source>
</evidence>
<dbReference type="SUPFAM" id="SSF55021">
    <property type="entry name" value="ACT-like"/>
    <property type="match status" value="2"/>
</dbReference>
<comment type="caution">
    <text evidence="2">The sequence shown here is derived from an EMBL/GenBank/DDBJ whole genome shotgun (WGS) entry which is preliminary data.</text>
</comment>
<reference evidence="3" key="1">
    <citation type="journal article" date="2021" name="ISME J.">
        <title>Evolutionary origin and ecological implication of a unique nif island in free-living Bradyrhizobium lineages.</title>
        <authorList>
            <person name="Tao J."/>
        </authorList>
    </citation>
    <scope>NUCLEOTIDE SEQUENCE [LARGE SCALE GENOMIC DNA]</scope>
    <source>
        <strain evidence="3">SZCCT0094</strain>
    </source>
</reference>
<dbReference type="PANTHER" id="PTHR39199:SF1">
    <property type="entry name" value="BLR5128 PROTEIN"/>
    <property type="match status" value="1"/>
</dbReference>
<accession>A0ABS5GBS7</accession>
<organism evidence="2 3">
    <name type="scientific">Bradyrhizobium denitrificans</name>
    <dbReference type="NCBI Taxonomy" id="2734912"/>
    <lineage>
        <taxon>Bacteria</taxon>
        <taxon>Pseudomonadati</taxon>
        <taxon>Pseudomonadota</taxon>
        <taxon>Alphaproteobacteria</taxon>
        <taxon>Hyphomicrobiales</taxon>
        <taxon>Nitrobacteraceae</taxon>
        <taxon>Bradyrhizobium</taxon>
    </lineage>
</organism>
<dbReference type="Proteomes" id="UP001314635">
    <property type="component" value="Unassembled WGS sequence"/>
</dbReference>
<keyword evidence="3" id="KW-1185">Reference proteome</keyword>
<dbReference type="EMBL" id="JAFCLK010000023">
    <property type="protein sequence ID" value="MBR1138713.1"/>
    <property type="molecule type" value="Genomic_DNA"/>
</dbReference>
<evidence type="ECO:0000313" key="2">
    <source>
        <dbReference type="EMBL" id="MBR1138713.1"/>
    </source>
</evidence>
<dbReference type="Pfam" id="PF10000">
    <property type="entry name" value="ACT_3"/>
    <property type="match status" value="1"/>
</dbReference>
<dbReference type="InterPro" id="IPR018717">
    <property type="entry name" value="DUF2241"/>
</dbReference>
<name>A0ABS5GBS7_9BRAD</name>